<evidence type="ECO:0000313" key="3">
    <source>
        <dbReference type="Proteomes" id="UP001447188"/>
    </source>
</evidence>
<reference evidence="2 3" key="1">
    <citation type="submission" date="2024-02" db="EMBL/GenBank/DDBJ databases">
        <title>Discinaceae phylogenomics.</title>
        <authorList>
            <person name="Dirks A.C."/>
            <person name="James T.Y."/>
        </authorList>
    </citation>
    <scope>NUCLEOTIDE SEQUENCE [LARGE SCALE GENOMIC DNA]</scope>
    <source>
        <strain evidence="2 3">ACD0624</strain>
    </source>
</reference>
<evidence type="ECO:0000256" key="1">
    <source>
        <dbReference type="SAM" id="MobiDB-lite"/>
    </source>
</evidence>
<accession>A0ABR3G7N8</accession>
<organism evidence="2 3">
    <name type="scientific">Discina gigas</name>
    <dbReference type="NCBI Taxonomy" id="1032678"/>
    <lineage>
        <taxon>Eukaryota</taxon>
        <taxon>Fungi</taxon>
        <taxon>Dikarya</taxon>
        <taxon>Ascomycota</taxon>
        <taxon>Pezizomycotina</taxon>
        <taxon>Pezizomycetes</taxon>
        <taxon>Pezizales</taxon>
        <taxon>Discinaceae</taxon>
        <taxon>Discina</taxon>
    </lineage>
</organism>
<proteinExistence type="predicted"/>
<comment type="caution">
    <text evidence="2">The sequence shown here is derived from an EMBL/GenBank/DDBJ whole genome shotgun (WGS) entry which is preliminary data.</text>
</comment>
<sequence length="182" mass="20168">MSAGNLFYNPKEMLTLSPSAPGSPGISILRDQTAATEMVSVEFQPKMDTCEHGSPATQHPPKTACQHGAGKALKIVEPMVIPDQYLTDATVADIYTKFMYDQETLPQAVAFERVVSKVMAVYHIALYESVEREEDTKRKLAQAIFQTQLAEDRLDRDQVPPGIPSDLDPEEEQDLGYGCFDD</sequence>
<gene>
    <name evidence="2" type="ORF">Q9L58_009168</name>
</gene>
<feature type="region of interest" description="Disordered" evidence="1">
    <location>
        <begin position="151"/>
        <end position="182"/>
    </location>
</feature>
<name>A0ABR3G7N8_9PEZI</name>
<dbReference type="EMBL" id="JBBBZM010000197">
    <property type="protein sequence ID" value="KAL0631965.1"/>
    <property type="molecule type" value="Genomic_DNA"/>
</dbReference>
<dbReference type="Proteomes" id="UP001447188">
    <property type="component" value="Unassembled WGS sequence"/>
</dbReference>
<keyword evidence="3" id="KW-1185">Reference proteome</keyword>
<feature type="compositionally biased region" description="Acidic residues" evidence="1">
    <location>
        <begin position="167"/>
        <end position="182"/>
    </location>
</feature>
<evidence type="ECO:0000313" key="2">
    <source>
        <dbReference type="EMBL" id="KAL0631965.1"/>
    </source>
</evidence>
<protein>
    <submittedName>
        <fullName evidence="2">Uncharacterized protein</fullName>
    </submittedName>
</protein>